<dbReference type="GO" id="GO:0016887">
    <property type="term" value="F:ATP hydrolysis activity"/>
    <property type="evidence" value="ECO:0007669"/>
    <property type="project" value="InterPro"/>
</dbReference>
<evidence type="ECO:0000256" key="5">
    <source>
        <dbReference type="ARBA" id="ARBA00022692"/>
    </source>
</evidence>
<reference evidence="15 16" key="1">
    <citation type="submission" date="2014-01" db="EMBL/GenBank/DDBJ databases">
        <title>Actinotalea ferrariae CF5-4.</title>
        <authorList>
            <person name="Chen F."/>
            <person name="Li Y."/>
            <person name="Wang G."/>
        </authorList>
    </citation>
    <scope>NUCLEOTIDE SEQUENCE [LARGE SCALE GENOMIC DNA]</scope>
    <source>
        <strain evidence="15 16">CF5-4</strain>
    </source>
</reference>
<dbReference type="InterPro" id="IPR003439">
    <property type="entry name" value="ABC_transporter-like_ATP-bd"/>
</dbReference>
<comment type="caution">
    <text evidence="15">The sequence shown here is derived from an EMBL/GenBank/DDBJ whole genome shotgun (WGS) entry which is preliminary data.</text>
</comment>
<keyword evidence="16" id="KW-1185">Reference proteome</keyword>
<sequence length="995" mass="104383">MATTLLELRQITKAFGPKVANDRISLSVMPGRVHALVGENGAGKTTLMTMVAGTAQPDSGQILVDGKETRISSPQRAAALGIGMVHQHFKLVPSLTVAANIFLGREHTTGGRLDTARMEAEVAELSERFGLEIDPRAKVSSLSVGQRQRVEVLKALSHDTRLLILDEPTAVLTPGETDELFVVIRSLAERGCAVLFISHKLGEVLAIADEVTVIRDGRTIDTLPAAGLSQADIARMMVGREVLLRIAHTPATPAEEVLAVEDLTVVDDRGVTVLKSVSLSVRAGEIVGVAGVEGNGQSELAAAVAGMHPVDGGRVVLDGTDVTAATVATRRQAGLAYIPEDRHEVGTGPAMSVAENLTATHTEAPVARRGWISTRWSHAFAQRLIGVFDVRGAGPRTPIGTLSGGNIQKVIIAREFASDPRLLMVSQPTRGVDVGAMEFVHNAIVRRRDQGAAVLLFSADLNEVMSLSDRLLVMYRGEVIAEFTQETMSEAAVGLAMAGVPPTQDKVAEAERHHEQVIHQLGEPVAAVSAAAEVDTSVAIEETGAAGRLPADLSPAALLAEGGTDDARHKESAGQWLRRTARSVLTGSVQPVVAIGLSLLIGLVIILALGSNPLDAYDQLFFSAFRTPFGTAGFIAQFVPLAVLSAAVIISFRAGFFNIGGEGQLFLGAMAGAWVGFTFTDLPPVLLTVLMLVAGVIAGGLWGLLPGALLAYWRVDIIVTTLMLSTIAILLTAYLVTGPLRDPEAGLAGSPRVADEARLPLFSAQYGIGLDLVIALLVVVVLGLVLTRSVWGLQVRQLGEMNRFAEYTGVSPKKMSMQVMALSGAAAGIAGVLFVLGPNGGRFLQNFSPGYGFLGITVALLARLNPWAALVAAAFYANMMAGSNAMQINAGVPFPLVNVLQGLIILSITAVFVVDRRTRDRVLAMLPIRRPGATAVTTSGAELADAPAQGRGDATPVSARGAADRSDPRTPSDDGDPTVGSRTPGASADQAGENR</sequence>
<dbReference type="PANTHER" id="PTHR43790:SF4">
    <property type="entry name" value="GUANOSINE IMPORT ATP-BINDING PROTEIN NUPO"/>
    <property type="match status" value="1"/>
</dbReference>
<organism evidence="15 16">
    <name type="scientific">Actinotalea ferrariae CF5-4</name>
    <dbReference type="NCBI Taxonomy" id="948458"/>
    <lineage>
        <taxon>Bacteria</taxon>
        <taxon>Bacillati</taxon>
        <taxon>Actinomycetota</taxon>
        <taxon>Actinomycetes</taxon>
        <taxon>Micrococcales</taxon>
        <taxon>Cellulomonadaceae</taxon>
        <taxon>Actinotalea</taxon>
    </lineage>
</organism>
<dbReference type="PROSITE" id="PS50893">
    <property type="entry name" value="ABC_TRANSPORTER_2"/>
    <property type="match status" value="2"/>
</dbReference>
<dbReference type="CDD" id="cd06580">
    <property type="entry name" value="TM_PBP1_transp_TpRbsC_like"/>
    <property type="match status" value="1"/>
</dbReference>
<feature type="domain" description="ABC transporter" evidence="14">
    <location>
        <begin position="258"/>
        <end position="501"/>
    </location>
</feature>
<evidence type="ECO:0000256" key="4">
    <source>
        <dbReference type="ARBA" id="ARBA00022475"/>
    </source>
</evidence>
<dbReference type="SMART" id="SM00382">
    <property type="entry name" value="AAA"/>
    <property type="match status" value="2"/>
</dbReference>
<dbReference type="OrthoDB" id="7757085at2"/>
<feature type="transmembrane region" description="Helical" evidence="13">
    <location>
        <begin position="766"/>
        <end position="786"/>
    </location>
</feature>
<keyword evidence="10 13" id="KW-1133">Transmembrane helix</keyword>
<feature type="transmembrane region" description="Helical" evidence="13">
    <location>
        <begin position="685"/>
        <end position="705"/>
    </location>
</feature>
<dbReference type="GO" id="GO:0022857">
    <property type="term" value="F:transmembrane transporter activity"/>
    <property type="evidence" value="ECO:0007669"/>
    <property type="project" value="InterPro"/>
</dbReference>
<dbReference type="FunFam" id="3.40.50.300:FF:000127">
    <property type="entry name" value="Ribose import ATP-binding protein RbsA"/>
    <property type="match status" value="1"/>
</dbReference>
<dbReference type="Proteomes" id="UP000019753">
    <property type="component" value="Unassembled WGS sequence"/>
</dbReference>
<dbReference type="EMBL" id="AXCW01000007">
    <property type="protein sequence ID" value="EYR65046.1"/>
    <property type="molecule type" value="Genomic_DNA"/>
</dbReference>
<feature type="transmembrane region" description="Helical" evidence="13">
    <location>
        <begin position="659"/>
        <end position="679"/>
    </location>
</feature>
<name>A0A021VV55_9CELL</name>
<dbReference type="GO" id="GO:0005886">
    <property type="term" value="C:plasma membrane"/>
    <property type="evidence" value="ECO:0007669"/>
    <property type="project" value="UniProtKB-SubCell"/>
</dbReference>
<dbReference type="CDD" id="cd03215">
    <property type="entry name" value="ABC_Carb_Monos_II"/>
    <property type="match status" value="1"/>
</dbReference>
<evidence type="ECO:0000259" key="14">
    <source>
        <dbReference type="PROSITE" id="PS50893"/>
    </source>
</evidence>
<keyword evidence="6" id="KW-0677">Repeat</keyword>
<dbReference type="InterPro" id="IPR027417">
    <property type="entry name" value="P-loop_NTPase"/>
</dbReference>
<evidence type="ECO:0000256" key="12">
    <source>
        <dbReference type="SAM" id="MobiDB-lite"/>
    </source>
</evidence>
<dbReference type="PROSITE" id="PS00211">
    <property type="entry name" value="ABC_TRANSPORTER_1"/>
    <property type="match status" value="2"/>
</dbReference>
<evidence type="ECO:0000313" key="16">
    <source>
        <dbReference type="Proteomes" id="UP000019753"/>
    </source>
</evidence>
<evidence type="ECO:0000256" key="11">
    <source>
        <dbReference type="ARBA" id="ARBA00023136"/>
    </source>
</evidence>
<feature type="transmembrane region" description="Helical" evidence="13">
    <location>
        <begin position="629"/>
        <end position="652"/>
    </location>
</feature>
<evidence type="ECO:0000256" key="9">
    <source>
        <dbReference type="ARBA" id="ARBA00022967"/>
    </source>
</evidence>
<feature type="region of interest" description="Disordered" evidence="12">
    <location>
        <begin position="938"/>
        <end position="995"/>
    </location>
</feature>
<dbReference type="GO" id="GO:0005524">
    <property type="term" value="F:ATP binding"/>
    <property type="evidence" value="ECO:0007669"/>
    <property type="project" value="UniProtKB-KW"/>
</dbReference>
<comment type="subcellular location">
    <subcellularLocation>
        <location evidence="2">Cell membrane</location>
        <topology evidence="2">Multi-pass membrane protein</topology>
    </subcellularLocation>
    <subcellularLocation>
        <location evidence="1">Cell membrane</location>
        <topology evidence="1">Peripheral membrane protein</topology>
    </subcellularLocation>
</comment>
<dbReference type="InterPro" id="IPR017871">
    <property type="entry name" value="ABC_transporter-like_CS"/>
</dbReference>
<dbReference type="InterPro" id="IPR003593">
    <property type="entry name" value="AAA+_ATPase"/>
</dbReference>
<evidence type="ECO:0000256" key="3">
    <source>
        <dbReference type="ARBA" id="ARBA00022448"/>
    </source>
</evidence>
<dbReference type="Gene3D" id="3.40.50.300">
    <property type="entry name" value="P-loop containing nucleotide triphosphate hydrolases"/>
    <property type="match status" value="2"/>
</dbReference>
<protein>
    <submittedName>
        <fullName evidence="15">Heme ABC transporter ATP-binding protein</fullName>
    </submittedName>
</protein>
<dbReference type="CDD" id="cd03216">
    <property type="entry name" value="ABC_Carb_Monos_I"/>
    <property type="match status" value="1"/>
</dbReference>
<feature type="transmembrane region" description="Helical" evidence="13">
    <location>
        <begin position="892"/>
        <end position="914"/>
    </location>
</feature>
<keyword evidence="8 15" id="KW-0067">ATP-binding</keyword>
<feature type="transmembrane region" description="Helical" evidence="13">
    <location>
        <begin position="867"/>
        <end position="886"/>
    </location>
</feature>
<keyword evidence="7" id="KW-0547">Nucleotide-binding</keyword>
<evidence type="ECO:0000256" key="10">
    <source>
        <dbReference type="ARBA" id="ARBA00022989"/>
    </source>
</evidence>
<keyword evidence="9" id="KW-1278">Translocase</keyword>
<keyword evidence="4" id="KW-1003">Cell membrane</keyword>
<dbReference type="PANTHER" id="PTHR43790">
    <property type="entry name" value="CARBOHYDRATE TRANSPORT ATP-BINDING PROTEIN MG119-RELATED"/>
    <property type="match status" value="1"/>
</dbReference>
<feature type="domain" description="ABC transporter" evidence="14">
    <location>
        <begin position="6"/>
        <end position="241"/>
    </location>
</feature>
<evidence type="ECO:0000256" key="8">
    <source>
        <dbReference type="ARBA" id="ARBA00022840"/>
    </source>
</evidence>
<dbReference type="InterPro" id="IPR001851">
    <property type="entry name" value="ABC_transp_permease"/>
</dbReference>
<evidence type="ECO:0000256" key="13">
    <source>
        <dbReference type="SAM" id="Phobius"/>
    </source>
</evidence>
<dbReference type="Pfam" id="PF02653">
    <property type="entry name" value="BPD_transp_2"/>
    <property type="match status" value="1"/>
</dbReference>
<accession>A0A021VV55</accession>
<evidence type="ECO:0000256" key="7">
    <source>
        <dbReference type="ARBA" id="ARBA00022741"/>
    </source>
</evidence>
<feature type="compositionally biased region" description="Basic and acidic residues" evidence="12">
    <location>
        <begin position="962"/>
        <end position="972"/>
    </location>
</feature>
<feature type="transmembrane region" description="Helical" evidence="13">
    <location>
        <begin position="819"/>
        <end position="837"/>
    </location>
</feature>
<keyword evidence="5 13" id="KW-0812">Transmembrane</keyword>
<evidence type="ECO:0000256" key="1">
    <source>
        <dbReference type="ARBA" id="ARBA00004202"/>
    </source>
</evidence>
<dbReference type="SUPFAM" id="SSF52540">
    <property type="entry name" value="P-loop containing nucleoside triphosphate hydrolases"/>
    <property type="match status" value="2"/>
</dbReference>
<feature type="transmembrane region" description="Helical" evidence="13">
    <location>
        <begin position="584"/>
        <end position="609"/>
    </location>
</feature>
<evidence type="ECO:0000256" key="6">
    <source>
        <dbReference type="ARBA" id="ARBA00022737"/>
    </source>
</evidence>
<feature type="transmembrane region" description="Helical" evidence="13">
    <location>
        <begin position="717"/>
        <end position="736"/>
    </location>
</feature>
<evidence type="ECO:0000256" key="2">
    <source>
        <dbReference type="ARBA" id="ARBA00004651"/>
    </source>
</evidence>
<evidence type="ECO:0000313" key="15">
    <source>
        <dbReference type="EMBL" id="EYR65046.1"/>
    </source>
</evidence>
<gene>
    <name evidence="15" type="ORF">N866_17985</name>
</gene>
<dbReference type="RefSeq" id="WP_162177284.1">
    <property type="nucleotide sequence ID" value="NZ_AXCW01000007.1"/>
</dbReference>
<keyword evidence="11 13" id="KW-0472">Membrane</keyword>
<dbReference type="AlphaFoldDB" id="A0A021VV55"/>
<dbReference type="InterPro" id="IPR050107">
    <property type="entry name" value="ABC_carbohydrate_import_ATPase"/>
</dbReference>
<keyword evidence="3" id="KW-0813">Transport</keyword>
<proteinExistence type="predicted"/>
<dbReference type="Pfam" id="PF00005">
    <property type="entry name" value="ABC_tran"/>
    <property type="match status" value="2"/>
</dbReference>